<feature type="domain" description="DUF4136" evidence="2">
    <location>
        <begin position="23"/>
        <end position="171"/>
    </location>
</feature>
<evidence type="ECO:0000256" key="1">
    <source>
        <dbReference type="SAM" id="SignalP"/>
    </source>
</evidence>
<dbReference type="Pfam" id="PF13590">
    <property type="entry name" value="DUF4136"/>
    <property type="match status" value="1"/>
</dbReference>
<protein>
    <submittedName>
        <fullName evidence="3">DUF4136 domain-containing protein</fullName>
    </submittedName>
</protein>
<evidence type="ECO:0000313" key="3">
    <source>
        <dbReference type="EMBL" id="MCF4102244.1"/>
    </source>
</evidence>
<evidence type="ECO:0000259" key="2">
    <source>
        <dbReference type="Pfam" id="PF13590"/>
    </source>
</evidence>
<dbReference type="RefSeq" id="WP_236134394.1">
    <property type="nucleotide sequence ID" value="NZ_JAKGTH010000010.1"/>
</dbReference>
<accession>A0ABS9EH95</accession>
<organism evidence="3 4">
    <name type="scientific">Gillisia lutea</name>
    <dbReference type="NCBI Taxonomy" id="2909668"/>
    <lineage>
        <taxon>Bacteria</taxon>
        <taxon>Pseudomonadati</taxon>
        <taxon>Bacteroidota</taxon>
        <taxon>Flavobacteriia</taxon>
        <taxon>Flavobacteriales</taxon>
        <taxon>Flavobacteriaceae</taxon>
        <taxon>Gillisia</taxon>
    </lineage>
</organism>
<dbReference type="PROSITE" id="PS51257">
    <property type="entry name" value="PROKAR_LIPOPROTEIN"/>
    <property type="match status" value="1"/>
</dbReference>
<feature type="chain" id="PRO_5046863085" evidence="1">
    <location>
        <begin position="21"/>
        <end position="174"/>
    </location>
</feature>
<feature type="signal peptide" evidence="1">
    <location>
        <begin position="1"/>
        <end position="20"/>
    </location>
</feature>
<comment type="caution">
    <text evidence="3">The sequence shown here is derived from an EMBL/GenBank/DDBJ whole genome shotgun (WGS) entry which is preliminary data.</text>
</comment>
<gene>
    <name evidence="3" type="ORF">L1I30_11245</name>
</gene>
<name>A0ABS9EH95_9FLAO</name>
<sequence length="174" mass="19406">MKFLRTGLLLLLIASCNAPKATYDYDQNYNFTELTTYQFYPDLITRLSQLDEQRLLRILESELNLKGFHSAQNPNVYVNFYAEEYETASRNNLGIGVGGGGGNVGVGVSGGIPIGGPETYLRITFDFIDASNDSLVWQAIVDSQFNKNASPRERELQLKSIVQKALKGYPPKND</sequence>
<proteinExistence type="predicted"/>
<keyword evidence="4" id="KW-1185">Reference proteome</keyword>
<dbReference type="Gene3D" id="3.30.160.670">
    <property type="match status" value="1"/>
</dbReference>
<dbReference type="Proteomes" id="UP001179363">
    <property type="component" value="Unassembled WGS sequence"/>
</dbReference>
<dbReference type="EMBL" id="JAKGTH010000010">
    <property type="protein sequence ID" value="MCF4102244.1"/>
    <property type="molecule type" value="Genomic_DNA"/>
</dbReference>
<dbReference type="InterPro" id="IPR025411">
    <property type="entry name" value="DUF4136"/>
</dbReference>
<keyword evidence="1" id="KW-0732">Signal</keyword>
<reference evidence="3" key="1">
    <citation type="submission" date="2022-01" db="EMBL/GenBank/DDBJ databases">
        <title>Gillisia lutea sp. nov., isolated from marine plastic residues from the Malvarosa beach (Valencia, Spain).</title>
        <authorList>
            <person name="Vidal-Verdu A."/>
            <person name="Molina-Menor E."/>
            <person name="Satari L."/>
            <person name="Pascual J."/>
            <person name="Pereto J."/>
            <person name="Porcar M."/>
        </authorList>
    </citation>
    <scope>NUCLEOTIDE SEQUENCE</scope>
    <source>
        <strain evidence="3">M10.2A</strain>
    </source>
</reference>
<evidence type="ECO:0000313" key="4">
    <source>
        <dbReference type="Proteomes" id="UP001179363"/>
    </source>
</evidence>